<dbReference type="EC" id="2.7.2.11" evidence="8"/>
<dbReference type="InterPro" id="IPR041739">
    <property type="entry name" value="G5K_ProB"/>
</dbReference>
<evidence type="ECO:0000259" key="9">
    <source>
        <dbReference type="Pfam" id="PF00696"/>
    </source>
</evidence>
<dbReference type="UniPathway" id="UPA00098">
    <property type="reaction ID" value="UER00359"/>
</dbReference>
<dbReference type="PROSITE" id="PS00902">
    <property type="entry name" value="GLUTAMATE_5_KINASE"/>
    <property type="match status" value="1"/>
</dbReference>
<evidence type="ECO:0000256" key="4">
    <source>
        <dbReference type="ARBA" id="ARBA00022679"/>
    </source>
</evidence>
<dbReference type="CDD" id="cd04242">
    <property type="entry name" value="AAK_G5K_ProB"/>
    <property type="match status" value="1"/>
</dbReference>
<dbReference type="FunFam" id="3.40.1160.10:FF:000018">
    <property type="entry name" value="Glutamate 5-kinase"/>
    <property type="match status" value="1"/>
</dbReference>
<dbReference type="PATRIC" id="fig|1423772.3.peg.119"/>
<organism evidence="10 11">
    <name type="scientific">Ligilactobacillus murinus DSM 20452 = NBRC 14221</name>
    <dbReference type="NCBI Taxonomy" id="1423772"/>
    <lineage>
        <taxon>Bacteria</taxon>
        <taxon>Bacillati</taxon>
        <taxon>Bacillota</taxon>
        <taxon>Bacilli</taxon>
        <taxon>Lactobacillales</taxon>
        <taxon>Lactobacillaceae</taxon>
        <taxon>Ligilactobacillus</taxon>
    </lineage>
</organism>
<sequence length="269" mass="29411">MVKKRQLDAKRIVVKVGTSTLIHPNGKVNFHAIDQLCYVLTGLVNDGKQVVLVSSGAIGVGMGQVGLHERPESIPAQQALAAIGQSGLMSVYQQRFSLYGQRIGQILLTHDVLEYPLSRQNALNTFNSLLEWGVIPIVNENDTVAVDEMDHHTKFGDNDQLSAIVSSIVDADLLVMLSDIDGFFDKNPRKYADAKLFERITKIDETALEAAGGKGSKFGTGGMMTKLKAAKRMLENDKMMILANGQDPAIIFELIKGEPLGTLFVKEEK</sequence>
<dbReference type="GO" id="GO:0004349">
    <property type="term" value="F:glutamate 5-kinase activity"/>
    <property type="evidence" value="ECO:0007669"/>
    <property type="project" value="UniProtKB-UniRule"/>
</dbReference>
<keyword evidence="4 8" id="KW-0808">Transferase</keyword>
<dbReference type="NCBIfam" id="TIGR01027">
    <property type="entry name" value="proB"/>
    <property type="match status" value="1"/>
</dbReference>
<dbReference type="HAMAP" id="MF_00456">
    <property type="entry name" value="ProB"/>
    <property type="match status" value="1"/>
</dbReference>
<dbReference type="Pfam" id="PF00696">
    <property type="entry name" value="AA_kinase"/>
    <property type="match status" value="1"/>
</dbReference>
<accession>A0A0R2B9U5</accession>
<keyword evidence="2 8" id="KW-0028">Amino-acid biosynthesis</keyword>
<dbReference type="GO" id="GO:0005829">
    <property type="term" value="C:cytosol"/>
    <property type="evidence" value="ECO:0007669"/>
    <property type="project" value="TreeGrafter"/>
</dbReference>
<comment type="caution">
    <text evidence="10">The sequence shown here is derived from an EMBL/GenBank/DDBJ whole genome shotgun (WGS) entry which is preliminary data.</text>
</comment>
<comment type="subcellular location">
    <subcellularLocation>
        <location evidence="8">Cytoplasm</location>
    </subcellularLocation>
</comment>
<comment type="pathway">
    <text evidence="8">Amino-acid biosynthesis; L-proline biosynthesis; L-glutamate 5-semialdehyde from L-glutamate: step 1/2.</text>
</comment>
<keyword evidence="3 8" id="KW-0641">Proline biosynthesis</keyword>
<comment type="function">
    <text evidence="8">Catalyzes the transfer of a phosphate group to glutamate to form L-glutamate 5-phosphate.</text>
</comment>
<feature type="binding site" evidence="8">
    <location>
        <begin position="220"/>
        <end position="226"/>
    </location>
    <ligand>
        <name>ATP</name>
        <dbReference type="ChEBI" id="CHEBI:30616"/>
    </ligand>
</feature>
<evidence type="ECO:0000313" key="11">
    <source>
        <dbReference type="Proteomes" id="UP000051612"/>
    </source>
</evidence>
<dbReference type="PANTHER" id="PTHR43654">
    <property type="entry name" value="GLUTAMATE 5-KINASE"/>
    <property type="match status" value="1"/>
</dbReference>
<dbReference type="GO" id="GO:0055129">
    <property type="term" value="P:L-proline biosynthetic process"/>
    <property type="evidence" value="ECO:0007669"/>
    <property type="project" value="UniProtKB-UniRule"/>
</dbReference>
<dbReference type="SUPFAM" id="SSF53633">
    <property type="entry name" value="Carbamate kinase-like"/>
    <property type="match status" value="1"/>
</dbReference>
<evidence type="ECO:0000256" key="1">
    <source>
        <dbReference type="ARBA" id="ARBA00022490"/>
    </source>
</evidence>
<keyword evidence="5 8" id="KW-0547">Nucleotide-binding</keyword>
<dbReference type="InterPro" id="IPR011529">
    <property type="entry name" value="Glu_5kinase"/>
</dbReference>
<dbReference type="PANTHER" id="PTHR43654:SF1">
    <property type="entry name" value="ISOPENTENYL PHOSPHATE KINASE"/>
    <property type="match status" value="1"/>
</dbReference>
<keyword evidence="6 8" id="KW-0418">Kinase</keyword>
<evidence type="ECO:0000256" key="5">
    <source>
        <dbReference type="ARBA" id="ARBA00022741"/>
    </source>
</evidence>
<feature type="binding site" evidence="8">
    <location>
        <position position="55"/>
    </location>
    <ligand>
        <name>substrate</name>
    </ligand>
</feature>
<dbReference type="EMBL" id="AYYN01000065">
    <property type="protein sequence ID" value="KRM75573.1"/>
    <property type="molecule type" value="Genomic_DNA"/>
</dbReference>
<evidence type="ECO:0000256" key="6">
    <source>
        <dbReference type="ARBA" id="ARBA00022777"/>
    </source>
</evidence>
<feature type="binding site" evidence="8">
    <location>
        <position position="142"/>
    </location>
    <ligand>
        <name>substrate</name>
    </ligand>
</feature>
<evidence type="ECO:0000313" key="10">
    <source>
        <dbReference type="EMBL" id="KRM75573.1"/>
    </source>
</evidence>
<feature type="domain" description="Aspartate/glutamate/uridylate kinase" evidence="9">
    <location>
        <begin position="10"/>
        <end position="239"/>
    </location>
</feature>
<dbReference type="Proteomes" id="UP000051612">
    <property type="component" value="Unassembled WGS sequence"/>
</dbReference>
<dbReference type="InterPro" id="IPR005715">
    <property type="entry name" value="Glu_5kinase/COase_Synthase"/>
</dbReference>
<comment type="similarity">
    <text evidence="8">Belongs to the glutamate 5-kinase family.</text>
</comment>
<dbReference type="InterPro" id="IPR036393">
    <property type="entry name" value="AceGlu_kinase-like_sf"/>
</dbReference>
<dbReference type="PRINTS" id="PR00474">
    <property type="entry name" value="GLU5KINASE"/>
</dbReference>
<feature type="binding site" evidence="8">
    <location>
        <position position="15"/>
    </location>
    <ligand>
        <name>ATP</name>
        <dbReference type="ChEBI" id="CHEBI:30616"/>
    </ligand>
</feature>
<dbReference type="InterPro" id="IPR001048">
    <property type="entry name" value="Asp/Glu/Uridylate_kinase"/>
</dbReference>
<feature type="binding site" evidence="8">
    <location>
        <position position="158"/>
    </location>
    <ligand>
        <name>substrate</name>
    </ligand>
</feature>
<evidence type="ECO:0000256" key="2">
    <source>
        <dbReference type="ARBA" id="ARBA00022605"/>
    </source>
</evidence>
<name>A0A0R2B9U5_9LACO</name>
<dbReference type="AlphaFoldDB" id="A0A0R2B9U5"/>
<protein>
    <recommendedName>
        <fullName evidence="8">Glutamate 5-kinase</fullName>
        <ecNumber evidence="8">2.7.2.11</ecNumber>
    </recommendedName>
    <alternativeName>
        <fullName evidence="8">Gamma-glutamyl kinase</fullName>
        <shortName evidence="8">GK</shortName>
    </alternativeName>
</protein>
<evidence type="ECO:0000256" key="8">
    <source>
        <dbReference type="HAMAP-Rule" id="MF_00456"/>
    </source>
</evidence>
<evidence type="ECO:0000256" key="7">
    <source>
        <dbReference type="ARBA" id="ARBA00022840"/>
    </source>
</evidence>
<dbReference type="InterPro" id="IPR019797">
    <property type="entry name" value="Glutamate_5-kinase_CS"/>
</dbReference>
<proteinExistence type="inferred from homology"/>
<keyword evidence="7 8" id="KW-0067">ATP-binding</keyword>
<dbReference type="InterPro" id="IPR001057">
    <property type="entry name" value="Glu/AcGlu_kinase"/>
</dbReference>
<dbReference type="GO" id="GO:0005524">
    <property type="term" value="F:ATP binding"/>
    <property type="evidence" value="ECO:0007669"/>
    <property type="project" value="UniProtKB-KW"/>
</dbReference>
<reference evidence="10 11" key="1">
    <citation type="journal article" date="2015" name="Genome Announc.">
        <title>Expanding the biotechnology potential of lactobacilli through comparative genomics of 213 strains and associated genera.</title>
        <authorList>
            <person name="Sun Z."/>
            <person name="Harris H.M."/>
            <person name="McCann A."/>
            <person name="Guo C."/>
            <person name="Argimon S."/>
            <person name="Zhang W."/>
            <person name="Yang X."/>
            <person name="Jeffery I.B."/>
            <person name="Cooney J.C."/>
            <person name="Kagawa T.F."/>
            <person name="Liu W."/>
            <person name="Song Y."/>
            <person name="Salvetti E."/>
            <person name="Wrobel A."/>
            <person name="Rasinkangas P."/>
            <person name="Parkhill J."/>
            <person name="Rea M.C."/>
            <person name="O'Sullivan O."/>
            <person name="Ritari J."/>
            <person name="Douillard F.P."/>
            <person name="Paul Ross R."/>
            <person name="Yang R."/>
            <person name="Briner A.E."/>
            <person name="Felis G.E."/>
            <person name="de Vos W.M."/>
            <person name="Barrangou R."/>
            <person name="Klaenhammer T.R."/>
            <person name="Caufield P.W."/>
            <person name="Cui Y."/>
            <person name="Zhang H."/>
            <person name="O'Toole P.W."/>
        </authorList>
    </citation>
    <scope>NUCLEOTIDE SEQUENCE [LARGE SCALE GENOMIC DNA]</scope>
    <source>
        <strain evidence="10 11">DSM 20452</strain>
    </source>
</reference>
<keyword evidence="1 8" id="KW-0963">Cytoplasm</keyword>
<evidence type="ECO:0000256" key="3">
    <source>
        <dbReference type="ARBA" id="ARBA00022650"/>
    </source>
</evidence>
<gene>
    <name evidence="8" type="primary">proB</name>
    <name evidence="10" type="ORF">FC48_GL000106</name>
</gene>
<feature type="binding site" evidence="8">
    <location>
        <begin position="178"/>
        <end position="179"/>
    </location>
    <ligand>
        <name>ATP</name>
        <dbReference type="ChEBI" id="CHEBI:30616"/>
    </ligand>
</feature>
<dbReference type="Gene3D" id="3.40.1160.10">
    <property type="entry name" value="Acetylglutamate kinase-like"/>
    <property type="match status" value="1"/>
</dbReference>
<comment type="catalytic activity">
    <reaction evidence="8">
        <text>L-glutamate + ATP = L-glutamyl 5-phosphate + ADP</text>
        <dbReference type="Rhea" id="RHEA:14877"/>
        <dbReference type="ChEBI" id="CHEBI:29985"/>
        <dbReference type="ChEBI" id="CHEBI:30616"/>
        <dbReference type="ChEBI" id="CHEBI:58274"/>
        <dbReference type="ChEBI" id="CHEBI:456216"/>
        <dbReference type="EC" id="2.7.2.11"/>
    </reaction>
</comment>
<dbReference type="RefSeq" id="WP_056958962.1">
    <property type="nucleotide sequence ID" value="NZ_AYYN01000065.1"/>
</dbReference>
<dbReference type="PIRSF" id="PIRSF000729">
    <property type="entry name" value="GK"/>
    <property type="match status" value="1"/>
</dbReference>